<feature type="compositionally biased region" description="Basic and acidic residues" evidence="18">
    <location>
        <begin position="127"/>
        <end position="141"/>
    </location>
</feature>
<reference evidence="20" key="1">
    <citation type="submission" date="2013-08" db="EMBL/GenBank/DDBJ databases">
        <title>Gene expansion shapes genome architecture in the human pathogen Lichtheimia corymbifera: an evolutionary genomics analysis in the ancient terrestrial Mucorales (Mucoromycotina).</title>
        <authorList>
            <person name="Schwartze V.U."/>
            <person name="Winter S."/>
            <person name="Shelest E."/>
            <person name="Marcet-Houben M."/>
            <person name="Horn F."/>
            <person name="Wehner S."/>
            <person name="Hoffmann K."/>
            <person name="Riege K."/>
            <person name="Sammeth M."/>
            <person name="Nowrousian M."/>
            <person name="Valiante V."/>
            <person name="Linde J."/>
            <person name="Jacobsen I.D."/>
            <person name="Marz M."/>
            <person name="Brakhage A.A."/>
            <person name="Gabaldon T."/>
            <person name="Bocker S."/>
            <person name="Voigt K."/>
        </authorList>
    </citation>
    <scope>NUCLEOTIDE SEQUENCE [LARGE SCALE GENOMIC DNA]</scope>
    <source>
        <strain evidence="20">FSU 9682</strain>
    </source>
</reference>
<dbReference type="OrthoDB" id="7481291at2759"/>
<comment type="cofactor">
    <cofactor evidence="1">
        <name>Zn(2+)</name>
        <dbReference type="ChEBI" id="CHEBI:29105"/>
    </cofactor>
</comment>
<evidence type="ECO:0000256" key="10">
    <source>
        <dbReference type="ARBA" id="ARBA00022989"/>
    </source>
</evidence>
<evidence type="ECO:0000256" key="5">
    <source>
        <dbReference type="ARBA" id="ARBA00022448"/>
    </source>
</evidence>
<dbReference type="AlphaFoldDB" id="A0A068SDZ4"/>
<evidence type="ECO:0000313" key="21">
    <source>
        <dbReference type="Proteomes" id="UP000027586"/>
    </source>
</evidence>
<protein>
    <recommendedName>
        <fullName evidence="4">Mitochondrial intermembrane space import and assembly protein 40</fullName>
    </recommendedName>
    <alternativeName>
        <fullName evidence="17">Mitochondrial import inner membrane translocase TIM40</fullName>
    </alternativeName>
</protein>
<dbReference type="VEuPathDB" id="FungiDB:LCOR_11023.1"/>
<dbReference type="Pfam" id="PF06747">
    <property type="entry name" value="CHCH"/>
    <property type="match status" value="1"/>
</dbReference>
<evidence type="ECO:0000256" key="14">
    <source>
        <dbReference type="ARBA" id="ARBA00023136"/>
    </source>
</evidence>
<keyword evidence="15" id="KW-1015">Disulfide bond</keyword>
<dbReference type="GO" id="GO:0015035">
    <property type="term" value="F:protein-disulfide reductase activity"/>
    <property type="evidence" value="ECO:0007669"/>
    <property type="project" value="InterPro"/>
</dbReference>
<keyword evidence="7" id="KW-0999">Mitochondrion inner membrane</keyword>
<dbReference type="InterPro" id="IPR039289">
    <property type="entry name" value="CHCHD4"/>
</dbReference>
<keyword evidence="11" id="KW-0560">Oxidoreductase</keyword>
<feature type="compositionally biased region" description="Low complexity" evidence="18">
    <location>
        <begin position="146"/>
        <end position="158"/>
    </location>
</feature>
<evidence type="ECO:0000256" key="2">
    <source>
        <dbReference type="ARBA" id="ARBA00001973"/>
    </source>
</evidence>
<feature type="compositionally biased region" description="Basic and acidic residues" evidence="18">
    <location>
        <begin position="1"/>
        <end position="20"/>
    </location>
</feature>
<keyword evidence="5" id="KW-0813">Transport</keyword>
<comment type="cofactor">
    <cofactor evidence="2">
        <name>Cu(2+)</name>
        <dbReference type="ChEBI" id="CHEBI:29036"/>
    </cofactor>
</comment>
<keyword evidence="16" id="KW-0676">Redox-active center</keyword>
<accession>A0A068SDZ4</accession>
<evidence type="ECO:0000256" key="4">
    <source>
        <dbReference type="ARBA" id="ARBA00013714"/>
    </source>
</evidence>
<evidence type="ECO:0000256" key="13">
    <source>
        <dbReference type="ARBA" id="ARBA00023128"/>
    </source>
</evidence>
<gene>
    <name evidence="20" type="ORF">LCOR_11023.1</name>
</gene>
<dbReference type="PROSITE" id="PS51808">
    <property type="entry name" value="CHCH"/>
    <property type="match status" value="1"/>
</dbReference>
<proteinExistence type="predicted"/>
<sequence length="174" mass="19549">MSYAKQDGKDKVLFVDKDYVEQQPEIEVPKSNEQESKGEENDQAAAFDPETGEINWDCPCLGGMAQGPCGEEFKAAFSCFVYSNAEPKGVDCVDKFRDMQNCFRQHPDVYGDEIDDDDDDEEEEEKKEEQESPKPEVKEEKEEQESSSSSSVAASSVLEEGENNGISSWIASWF</sequence>
<dbReference type="PANTHER" id="PTHR21622:SF0">
    <property type="entry name" value="COILED-COIL-HELIX-COILED-COIL-HELIX DOMAIN CONTAINING 4"/>
    <property type="match status" value="1"/>
</dbReference>
<name>A0A068SDZ4_9FUNG</name>
<evidence type="ECO:0000256" key="16">
    <source>
        <dbReference type="ARBA" id="ARBA00023284"/>
    </source>
</evidence>
<dbReference type="InterPro" id="IPR010625">
    <property type="entry name" value="CHCH"/>
</dbReference>
<evidence type="ECO:0000313" key="20">
    <source>
        <dbReference type="EMBL" id="CDH60235.1"/>
    </source>
</evidence>
<comment type="caution">
    <text evidence="20">The sequence shown here is derived from an EMBL/GenBank/DDBJ whole genome shotgun (WGS) entry which is preliminary data.</text>
</comment>
<dbReference type="Gene3D" id="1.10.287.2900">
    <property type="match status" value="1"/>
</dbReference>
<feature type="domain" description="CHCH" evidence="19">
    <location>
        <begin position="69"/>
        <end position="105"/>
    </location>
</feature>
<dbReference type="GO" id="GO:0005743">
    <property type="term" value="C:mitochondrial inner membrane"/>
    <property type="evidence" value="ECO:0007669"/>
    <property type="project" value="UniProtKB-SubCell"/>
</dbReference>
<keyword evidence="21" id="KW-1185">Reference proteome</keyword>
<dbReference type="Proteomes" id="UP000027586">
    <property type="component" value="Unassembled WGS sequence"/>
</dbReference>
<feature type="compositionally biased region" description="Acidic residues" evidence="18">
    <location>
        <begin position="110"/>
        <end position="126"/>
    </location>
</feature>
<evidence type="ECO:0000256" key="18">
    <source>
        <dbReference type="SAM" id="MobiDB-lite"/>
    </source>
</evidence>
<keyword evidence="12" id="KW-0811">Translocation</keyword>
<evidence type="ECO:0000256" key="11">
    <source>
        <dbReference type="ARBA" id="ARBA00023002"/>
    </source>
</evidence>
<keyword evidence="14" id="KW-0472">Membrane</keyword>
<dbReference type="FunFam" id="1.10.287.2900:FF:000002">
    <property type="entry name" value="Mitochondrial intermembrane space import and assembly protein"/>
    <property type="match status" value="1"/>
</dbReference>
<keyword evidence="13" id="KW-0496">Mitochondrion</keyword>
<evidence type="ECO:0000256" key="6">
    <source>
        <dbReference type="ARBA" id="ARBA00022692"/>
    </source>
</evidence>
<evidence type="ECO:0000256" key="3">
    <source>
        <dbReference type="ARBA" id="ARBA00004164"/>
    </source>
</evidence>
<evidence type="ECO:0000256" key="8">
    <source>
        <dbReference type="ARBA" id="ARBA00022927"/>
    </source>
</evidence>
<keyword evidence="6" id="KW-0812">Transmembrane</keyword>
<organism evidence="20 21">
    <name type="scientific">Lichtheimia corymbifera JMRC:FSU:9682</name>
    <dbReference type="NCBI Taxonomy" id="1263082"/>
    <lineage>
        <taxon>Eukaryota</taxon>
        <taxon>Fungi</taxon>
        <taxon>Fungi incertae sedis</taxon>
        <taxon>Mucoromycota</taxon>
        <taxon>Mucoromycotina</taxon>
        <taxon>Mucoromycetes</taxon>
        <taxon>Mucorales</taxon>
        <taxon>Lichtheimiaceae</taxon>
        <taxon>Lichtheimia</taxon>
    </lineage>
</organism>
<evidence type="ECO:0000256" key="7">
    <source>
        <dbReference type="ARBA" id="ARBA00022792"/>
    </source>
</evidence>
<feature type="region of interest" description="Disordered" evidence="18">
    <location>
        <begin position="1"/>
        <end position="52"/>
    </location>
</feature>
<dbReference type="GO" id="GO:0005758">
    <property type="term" value="C:mitochondrial intermembrane space"/>
    <property type="evidence" value="ECO:0007669"/>
    <property type="project" value="TreeGrafter"/>
</dbReference>
<keyword evidence="9" id="KW-0809">Transit peptide</keyword>
<dbReference type="GO" id="GO:0045041">
    <property type="term" value="P:protein import into mitochondrial intermembrane space"/>
    <property type="evidence" value="ECO:0007669"/>
    <property type="project" value="InterPro"/>
</dbReference>
<feature type="compositionally biased region" description="Basic and acidic residues" evidence="18">
    <location>
        <begin position="27"/>
        <end position="40"/>
    </location>
</feature>
<evidence type="ECO:0000256" key="12">
    <source>
        <dbReference type="ARBA" id="ARBA00023010"/>
    </source>
</evidence>
<dbReference type="EMBL" id="CBTN010000086">
    <property type="protein sequence ID" value="CDH60235.1"/>
    <property type="molecule type" value="Genomic_DNA"/>
</dbReference>
<evidence type="ECO:0000256" key="1">
    <source>
        <dbReference type="ARBA" id="ARBA00001947"/>
    </source>
</evidence>
<evidence type="ECO:0000256" key="17">
    <source>
        <dbReference type="ARBA" id="ARBA00033150"/>
    </source>
</evidence>
<comment type="subcellular location">
    <subcellularLocation>
        <location evidence="3">Mitochondrion inner membrane</location>
        <topology evidence="3">Single-pass type II membrane protein</topology>
        <orientation evidence="3">Intermembrane side</orientation>
    </subcellularLocation>
</comment>
<evidence type="ECO:0000256" key="15">
    <source>
        <dbReference type="ARBA" id="ARBA00023157"/>
    </source>
</evidence>
<evidence type="ECO:0000259" key="19">
    <source>
        <dbReference type="Pfam" id="PF06747"/>
    </source>
</evidence>
<keyword evidence="10" id="KW-1133">Transmembrane helix</keyword>
<keyword evidence="8" id="KW-0653">Protein transport</keyword>
<evidence type="ECO:0000256" key="9">
    <source>
        <dbReference type="ARBA" id="ARBA00022946"/>
    </source>
</evidence>
<feature type="region of interest" description="Disordered" evidence="18">
    <location>
        <begin position="104"/>
        <end position="162"/>
    </location>
</feature>
<dbReference type="STRING" id="1263082.A0A068SDZ4"/>
<dbReference type="PANTHER" id="PTHR21622">
    <property type="entry name" value="COILED-COIL-HELIX-COILED-COIL-HELIX DOMAIN CONTAINING 4"/>
    <property type="match status" value="1"/>
</dbReference>